<sequence length="73" mass="8766">MGNFQLIVRDIYVYTNLEVRLKSRTTKEEANKEVERIIDKKKIFEKYDWKIEGCEHGGINSFDNKLEDDIIER</sequence>
<dbReference type="AlphaFoldDB" id="A0A382TQN8"/>
<proteinExistence type="predicted"/>
<organism evidence="1">
    <name type="scientific">marine metagenome</name>
    <dbReference type="NCBI Taxonomy" id="408172"/>
    <lineage>
        <taxon>unclassified sequences</taxon>
        <taxon>metagenomes</taxon>
        <taxon>ecological metagenomes</taxon>
    </lineage>
</organism>
<dbReference type="EMBL" id="UINC01138369">
    <property type="protein sequence ID" value="SVD24263.1"/>
    <property type="molecule type" value="Genomic_DNA"/>
</dbReference>
<evidence type="ECO:0000313" key="1">
    <source>
        <dbReference type="EMBL" id="SVD24263.1"/>
    </source>
</evidence>
<protein>
    <submittedName>
        <fullName evidence="1">Uncharacterized protein</fullName>
    </submittedName>
</protein>
<reference evidence="1" key="1">
    <citation type="submission" date="2018-05" db="EMBL/GenBank/DDBJ databases">
        <authorList>
            <person name="Lanie J.A."/>
            <person name="Ng W.-L."/>
            <person name="Kazmierczak K.M."/>
            <person name="Andrzejewski T.M."/>
            <person name="Davidsen T.M."/>
            <person name="Wayne K.J."/>
            <person name="Tettelin H."/>
            <person name="Glass J.I."/>
            <person name="Rusch D."/>
            <person name="Podicherti R."/>
            <person name="Tsui H.-C.T."/>
            <person name="Winkler M.E."/>
        </authorList>
    </citation>
    <scope>NUCLEOTIDE SEQUENCE</scope>
</reference>
<feature type="non-terminal residue" evidence="1">
    <location>
        <position position="73"/>
    </location>
</feature>
<gene>
    <name evidence="1" type="ORF">METZ01_LOCUS377117</name>
</gene>
<accession>A0A382TQN8</accession>
<name>A0A382TQN8_9ZZZZ</name>